<evidence type="ECO:0008006" key="5">
    <source>
        <dbReference type="Google" id="ProtNLM"/>
    </source>
</evidence>
<dbReference type="Proteomes" id="UP000827092">
    <property type="component" value="Unassembled WGS sequence"/>
</dbReference>
<name>A0AAV6UK90_9ARAC</name>
<accession>A0AAV6UK90</accession>
<feature type="compositionally biased region" description="Basic and acidic residues" evidence="1">
    <location>
        <begin position="63"/>
        <end position="72"/>
    </location>
</feature>
<proteinExistence type="predicted"/>
<evidence type="ECO:0000256" key="1">
    <source>
        <dbReference type="SAM" id="MobiDB-lite"/>
    </source>
</evidence>
<protein>
    <recommendedName>
        <fullName evidence="5">Secreted protein</fullName>
    </recommendedName>
</protein>
<feature type="region of interest" description="Disordered" evidence="1">
    <location>
        <begin position="56"/>
        <end position="87"/>
    </location>
</feature>
<keyword evidence="4" id="KW-1185">Reference proteome</keyword>
<evidence type="ECO:0000313" key="3">
    <source>
        <dbReference type="EMBL" id="KAG8184218.1"/>
    </source>
</evidence>
<evidence type="ECO:0000256" key="2">
    <source>
        <dbReference type="SAM" id="SignalP"/>
    </source>
</evidence>
<feature type="chain" id="PRO_5043675365" description="Secreted protein" evidence="2">
    <location>
        <begin position="29"/>
        <end position="87"/>
    </location>
</feature>
<dbReference type="AlphaFoldDB" id="A0AAV6UK90"/>
<reference evidence="3 4" key="1">
    <citation type="journal article" date="2022" name="Nat. Ecol. Evol.">
        <title>A masculinizing supergene underlies an exaggerated male reproductive morph in a spider.</title>
        <authorList>
            <person name="Hendrickx F."/>
            <person name="De Corte Z."/>
            <person name="Sonet G."/>
            <person name="Van Belleghem S.M."/>
            <person name="Kostlbacher S."/>
            <person name="Vangestel C."/>
        </authorList>
    </citation>
    <scope>NUCLEOTIDE SEQUENCE [LARGE SCALE GENOMIC DNA]</scope>
    <source>
        <strain evidence="3">W744_W776</strain>
    </source>
</reference>
<evidence type="ECO:0000313" key="4">
    <source>
        <dbReference type="Proteomes" id="UP000827092"/>
    </source>
</evidence>
<organism evidence="3 4">
    <name type="scientific">Oedothorax gibbosus</name>
    <dbReference type="NCBI Taxonomy" id="931172"/>
    <lineage>
        <taxon>Eukaryota</taxon>
        <taxon>Metazoa</taxon>
        <taxon>Ecdysozoa</taxon>
        <taxon>Arthropoda</taxon>
        <taxon>Chelicerata</taxon>
        <taxon>Arachnida</taxon>
        <taxon>Araneae</taxon>
        <taxon>Araneomorphae</taxon>
        <taxon>Entelegynae</taxon>
        <taxon>Araneoidea</taxon>
        <taxon>Linyphiidae</taxon>
        <taxon>Erigoninae</taxon>
        <taxon>Oedothorax</taxon>
    </lineage>
</organism>
<sequence>MFTAAATSPLYGVAIALLLRPIASPVSACCEGDCPRWGTRRGISAAYRVTSARGGWSGGGDVHSGHGEEVVGCHDGAAADGGERNDR</sequence>
<feature type="signal peptide" evidence="2">
    <location>
        <begin position="1"/>
        <end position="28"/>
    </location>
</feature>
<dbReference type="EMBL" id="JAFNEN010000383">
    <property type="protein sequence ID" value="KAG8184218.1"/>
    <property type="molecule type" value="Genomic_DNA"/>
</dbReference>
<keyword evidence="2" id="KW-0732">Signal</keyword>
<comment type="caution">
    <text evidence="3">The sequence shown here is derived from an EMBL/GenBank/DDBJ whole genome shotgun (WGS) entry which is preliminary data.</text>
</comment>
<gene>
    <name evidence="3" type="ORF">JTE90_007652</name>
</gene>